<dbReference type="CDD" id="cd02440">
    <property type="entry name" value="AdoMet_MTases"/>
    <property type="match status" value="1"/>
</dbReference>
<evidence type="ECO:0000256" key="2">
    <source>
        <dbReference type="ARBA" id="ARBA00022603"/>
    </source>
</evidence>
<reference evidence="5" key="1">
    <citation type="submission" date="2023-03" db="EMBL/GenBank/DDBJ databases">
        <title>Massive genome expansion in bonnet fungi (Mycena s.s.) driven by repeated elements and novel gene families across ecological guilds.</title>
        <authorList>
            <consortium name="Lawrence Berkeley National Laboratory"/>
            <person name="Harder C.B."/>
            <person name="Miyauchi S."/>
            <person name="Viragh M."/>
            <person name="Kuo A."/>
            <person name="Thoen E."/>
            <person name="Andreopoulos B."/>
            <person name="Lu D."/>
            <person name="Skrede I."/>
            <person name="Drula E."/>
            <person name="Henrissat B."/>
            <person name="Morin E."/>
            <person name="Kohler A."/>
            <person name="Barry K."/>
            <person name="LaButti K."/>
            <person name="Morin E."/>
            <person name="Salamov A."/>
            <person name="Lipzen A."/>
            <person name="Mereny Z."/>
            <person name="Hegedus B."/>
            <person name="Baldrian P."/>
            <person name="Stursova M."/>
            <person name="Weitz H."/>
            <person name="Taylor A."/>
            <person name="Grigoriev I.V."/>
            <person name="Nagy L.G."/>
            <person name="Martin F."/>
            <person name="Kauserud H."/>
        </authorList>
    </citation>
    <scope>NUCLEOTIDE SEQUENCE</scope>
    <source>
        <strain evidence="5">9144</strain>
    </source>
</reference>
<dbReference type="InterPro" id="IPR008854">
    <property type="entry name" value="TPMT"/>
</dbReference>
<evidence type="ECO:0000313" key="5">
    <source>
        <dbReference type="EMBL" id="KAJ7192268.1"/>
    </source>
</evidence>
<dbReference type="AlphaFoldDB" id="A0AAD6UQ13"/>
<name>A0AAD6UQ13_9AGAR</name>
<dbReference type="GO" id="GO:0008757">
    <property type="term" value="F:S-adenosylmethionine-dependent methyltransferase activity"/>
    <property type="evidence" value="ECO:0007669"/>
    <property type="project" value="InterPro"/>
</dbReference>
<dbReference type="InterPro" id="IPR029063">
    <property type="entry name" value="SAM-dependent_MTases_sf"/>
</dbReference>
<dbReference type="PANTHER" id="PTHR32183:SF11">
    <property type="entry name" value="THIOL METHYLTRANSFERASE 2-RELATED"/>
    <property type="match status" value="1"/>
</dbReference>
<keyword evidence="2 5" id="KW-0489">Methyltransferase</keyword>
<dbReference type="Pfam" id="PF05724">
    <property type="entry name" value="TPMT"/>
    <property type="match status" value="1"/>
</dbReference>
<dbReference type="PROSITE" id="PS51585">
    <property type="entry name" value="SAM_MT_TPMT"/>
    <property type="match status" value="1"/>
</dbReference>
<keyword evidence="1" id="KW-0597">Phosphoprotein</keyword>
<evidence type="ECO:0000256" key="3">
    <source>
        <dbReference type="ARBA" id="ARBA00022679"/>
    </source>
</evidence>
<dbReference type="SUPFAM" id="SSF53335">
    <property type="entry name" value="S-adenosyl-L-methionine-dependent methyltransferases"/>
    <property type="match status" value="1"/>
</dbReference>
<dbReference type="EMBL" id="JARJCW010000122">
    <property type="protein sequence ID" value="KAJ7192268.1"/>
    <property type="molecule type" value="Genomic_DNA"/>
</dbReference>
<comment type="caution">
    <text evidence="5">The sequence shown here is derived from an EMBL/GenBank/DDBJ whole genome shotgun (WGS) entry which is preliminary data.</text>
</comment>
<sequence>MAAATQSQSQDQHKWDESWRVAIAAGVRDIITEDPHSWDKAWSKNLIPWDAGEIQPPLREVIQSGEVPFPTQGRALVPGCGSGYDASFISTALGLDTLAIDISEIAVKSAAKNIPDGVNARVEVHDFFSFSVPKNEKFDLIYDYTFFVAIPPPRRPEWGAQINSLIKPGGYLITLVFPIDPKNDVGPPFFVRPEHYYAPLGDGWEKVVDRVPNASLSSHVGRERLVVWKKL</sequence>
<dbReference type="Gene3D" id="3.40.50.150">
    <property type="entry name" value="Vaccinia Virus protein VP39"/>
    <property type="match status" value="1"/>
</dbReference>
<dbReference type="GO" id="GO:0032259">
    <property type="term" value="P:methylation"/>
    <property type="evidence" value="ECO:0007669"/>
    <property type="project" value="UniProtKB-KW"/>
</dbReference>
<proteinExistence type="predicted"/>
<organism evidence="5 6">
    <name type="scientific">Mycena pura</name>
    <dbReference type="NCBI Taxonomy" id="153505"/>
    <lineage>
        <taxon>Eukaryota</taxon>
        <taxon>Fungi</taxon>
        <taxon>Dikarya</taxon>
        <taxon>Basidiomycota</taxon>
        <taxon>Agaricomycotina</taxon>
        <taxon>Agaricomycetes</taxon>
        <taxon>Agaricomycetidae</taxon>
        <taxon>Agaricales</taxon>
        <taxon>Marasmiineae</taxon>
        <taxon>Mycenaceae</taxon>
        <taxon>Mycena</taxon>
    </lineage>
</organism>
<evidence type="ECO:0000256" key="1">
    <source>
        <dbReference type="ARBA" id="ARBA00022553"/>
    </source>
</evidence>
<dbReference type="PANTHER" id="PTHR32183">
    <property type="match status" value="1"/>
</dbReference>
<keyword evidence="4" id="KW-0949">S-adenosyl-L-methionine</keyword>
<keyword evidence="3" id="KW-0808">Transferase</keyword>
<accession>A0AAD6UQ13</accession>
<protein>
    <submittedName>
        <fullName evidence="5">Thiol methyltransferase 1</fullName>
    </submittedName>
</protein>
<evidence type="ECO:0000313" key="6">
    <source>
        <dbReference type="Proteomes" id="UP001219525"/>
    </source>
</evidence>
<dbReference type="Proteomes" id="UP001219525">
    <property type="component" value="Unassembled WGS sequence"/>
</dbReference>
<gene>
    <name evidence="5" type="ORF">GGX14DRAFT_596069</name>
</gene>
<keyword evidence="6" id="KW-1185">Reference proteome</keyword>
<evidence type="ECO:0000256" key="4">
    <source>
        <dbReference type="ARBA" id="ARBA00022691"/>
    </source>
</evidence>